<feature type="region of interest" description="Disordered" evidence="1">
    <location>
        <begin position="1"/>
        <end position="75"/>
    </location>
</feature>
<comment type="caution">
    <text evidence="2">The sequence shown here is derived from an EMBL/GenBank/DDBJ whole genome shotgun (WGS) entry which is preliminary data.</text>
</comment>
<accession>A0A926DX00</accession>
<organism evidence="2 3">
    <name type="scientific">Bianquea renquensis</name>
    <dbReference type="NCBI Taxonomy" id="2763661"/>
    <lineage>
        <taxon>Bacteria</taxon>
        <taxon>Bacillati</taxon>
        <taxon>Bacillota</taxon>
        <taxon>Clostridia</taxon>
        <taxon>Eubacteriales</taxon>
        <taxon>Bianqueaceae</taxon>
        <taxon>Bianquea</taxon>
    </lineage>
</organism>
<name>A0A926DX00_9FIRM</name>
<gene>
    <name evidence="2" type="ORF">H8730_15660</name>
</gene>
<proteinExistence type="predicted"/>
<keyword evidence="3" id="KW-1185">Reference proteome</keyword>
<dbReference type="RefSeq" id="WP_249290148.1">
    <property type="nucleotide sequence ID" value="NZ_JACRSQ010000038.1"/>
</dbReference>
<sequence length="75" mass="8197">MHAGEARKGRGQRANGGKMPTVIVETSKAAGKQDKKCTPARRRKAEASVQTEANCPPSTSRRPRRRGNGKKNARR</sequence>
<dbReference type="Proteomes" id="UP000657006">
    <property type="component" value="Unassembled WGS sequence"/>
</dbReference>
<dbReference type="EMBL" id="JACRSQ010000038">
    <property type="protein sequence ID" value="MBC8544979.1"/>
    <property type="molecule type" value="Genomic_DNA"/>
</dbReference>
<feature type="compositionally biased region" description="Polar residues" evidence="1">
    <location>
        <begin position="48"/>
        <end position="60"/>
    </location>
</feature>
<evidence type="ECO:0000313" key="2">
    <source>
        <dbReference type="EMBL" id="MBC8544979.1"/>
    </source>
</evidence>
<evidence type="ECO:0000313" key="3">
    <source>
        <dbReference type="Proteomes" id="UP000657006"/>
    </source>
</evidence>
<dbReference type="AlphaFoldDB" id="A0A926DX00"/>
<evidence type="ECO:0000256" key="1">
    <source>
        <dbReference type="SAM" id="MobiDB-lite"/>
    </source>
</evidence>
<reference evidence="2" key="1">
    <citation type="submission" date="2020-08" db="EMBL/GenBank/DDBJ databases">
        <title>Genome public.</title>
        <authorList>
            <person name="Liu C."/>
            <person name="Sun Q."/>
        </authorList>
    </citation>
    <scope>NUCLEOTIDE SEQUENCE</scope>
    <source>
        <strain evidence="2">NSJ-32</strain>
    </source>
</reference>
<protein>
    <submittedName>
        <fullName evidence="2">Uncharacterized protein</fullName>
    </submittedName>
</protein>
<feature type="compositionally biased region" description="Basic residues" evidence="1">
    <location>
        <begin position="61"/>
        <end position="75"/>
    </location>
</feature>